<evidence type="ECO:0000313" key="3">
    <source>
        <dbReference type="Proteomes" id="UP001589562"/>
    </source>
</evidence>
<dbReference type="Proteomes" id="UP001589562">
    <property type="component" value="Unassembled WGS sequence"/>
</dbReference>
<dbReference type="EMBL" id="JBHMFE010000008">
    <property type="protein sequence ID" value="MFB9107509.1"/>
    <property type="molecule type" value="Genomic_DNA"/>
</dbReference>
<protein>
    <submittedName>
        <fullName evidence="2">Uncharacterized protein</fullName>
    </submittedName>
</protein>
<reference evidence="2 3" key="1">
    <citation type="submission" date="2024-09" db="EMBL/GenBank/DDBJ databases">
        <authorList>
            <person name="Sun Q."/>
            <person name="Mori K."/>
        </authorList>
    </citation>
    <scope>NUCLEOTIDE SEQUENCE [LARGE SCALE GENOMIC DNA]</scope>
    <source>
        <strain evidence="2 3">CECT 8365</strain>
    </source>
</reference>
<evidence type="ECO:0000256" key="1">
    <source>
        <dbReference type="SAM" id="Coils"/>
    </source>
</evidence>
<feature type="coiled-coil region" evidence="1">
    <location>
        <begin position="234"/>
        <end position="269"/>
    </location>
</feature>
<accession>A0ABV5H6J5</accession>
<name>A0ABV5H6J5_9FLAO</name>
<proteinExistence type="predicted"/>
<organism evidence="2 3">
    <name type="scientific">Flavobacterium gyeonganense</name>
    <dbReference type="NCBI Taxonomy" id="1310418"/>
    <lineage>
        <taxon>Bacteria</taxon>
        <taxon>Pseudomonadati</taxon>
        <taxon>Bacteroidota</taxon>
        <taxon>Flavobacteriia</taxon>
        <taxon>Flavobacteriales</taxon>
        <taxon>Flavobacteriaceae</taxon>
        <taxon>Flavobacterium</taxon>
    </lineage>
</organism>
<dbReference type="RefSeq" id="WP_278009198.1">
    <property type="nucleotide sequence ID" value="NZ_CP121112.1"/>
</dbReference>
<comment type="caution">
    <text evidence="2">The sequence shown here is derived from an EMBL/GenBank/DDBJ whole genome shotgun (WGS) entry which is preliminary data.</text>
</comment>
<evidence type="ECO:0000313" key="2">
    <source>
        <dbReference type="EMBL" id="MFB9107509.1"/>
    </source>
</evidence>
<keyword evidence="1" id="KW-0175">Coiled coil</keyword>
<keyword evidence="3" id="KW-1185">Reference proteome</keyword>
<sequence length="279" mass="32981">MKTTAKLLFPKLQNEYIANILRQLVRQHTIVQIFFTREPSPLFSQLIIHTEKNASVQELRQSKWVAKVKNQYQINVCFVYSSKLHRQYALGAPFTAFYCRPAAVIYQNEELEEAVFSTGEWKKYKRKLNVYQNNFYHDHELQKWQIKNLMAEGASNSVFTSYARLLEYDLQCLEELYTGNTCNTLSLDERIRNLTACIPEIQKYFVRNNRNQYFLTALFEKAKQAASEGDAIYKDEMYQAVENSEQNLLRLATERFDELKKQIKKESSKKHSMIKSKYK</sequence>
<gene>
    <name evidence="2" type="ORF">ACFFVK_02890</name>
</gene>